<keyword evidence="1" id="KW-0808">Transferase</keyword>
<proteinExistence type="predicted"/>
<dbReference type="InterPro" id="IPR050267">
    <property type="entry name" value="Anti-sigma-factor_SerPK"/>
</dbReference>
<dbReference type="Gene3D" id="3.30.565.10">
    <property type="entry name" value="Histidine kinase-like ATPase, C-terminal domain"/>
    <property type="match status" value="1"/>
</dbReference>
<evidence type="ECO:0000313" key="3">
    <source>
        <dbReference type="EMBL" id="OAK54787.1"/>
    </source>
</evidence>
<dbReference type="InterPro" id="IPR003594">
    <property type="entry name" value="HATPase_dom"/>
</dbReference>
<dbReference type="CDD" id="cd16936">
    <property type="entry name" value="HATPase_RsbW-like"/>
    <property type="match status" value="1"/>
</dbReference>
<dbReference type="EMBL" id="LVHI01000012">
    <property type="protein sequence ID" value="OAK54787.1"/>
    <property type="molecule type" value="Genomic_DNA"/>
</dbReference>
<gene>
    <name evidence="3" type="ORF">A3K89_05555</name>
</gene>
<evidence type="ECO:0000256" key="1">
    <source>
        <dbReference type="ARBA" id="ARBA00022527"/>
    </source>
</evidence>
<keyword evidence="4" id="KW-1185">Reference proteome</keyword>
<evidence type="ECO:0000259" key="2">
    <source>
        <dbReference type="Pfam" id="PF13581"/>
    </source>
</evidence>
<keyword evidence="1" id="KW-0723">Serine/threonine-protein kinase</keyword>
<evidence type="ECO:0000313" key="4">
    <source>
        <dbReference type="Proteomes" id="UP000077519"/>
    </source>
</evidence>
<dbReference type="AlphaFoldDB" id="A0A177YGZ3"/>
<dbReference type="PANTHER" id="PTHR35526:SF3">
    <property type="entry name" value="ANTI-SIGMA-F FACTOR RSBW"/>
    <property type="match status" value="1"/>
</dbReference>
<dbReference type="GO" id="GO:0004674">
    <property type="term" value="F:protein serine/threonine kinase activity"/>
    <property type="evidence" value="ECO:0007669"/>
    <property type="project" value="UniProtKB-KW"/>
</dbReference>
<dbReference type="PANTHER" id="PTHR35526">
    <property type="entry name" value="ANTI-SIGMA-F FACTOR RSBW-RELATED"/>
    <property type="match status" value="1"/>
</dbReference>
<organism evidence="3 4">
    <name type="scientific">Rhodococcoides kyotonense</name>
    <dbReference type="NCBI Taxonomy" id="398843"/>
    <lineage>
        <taxon>Bacteria</taxon>
        <taxon>Bacillati</taxon>
        <taxon>Actinomycetota</taxon>
        <taxon>Actinomycetes</taxon>
        <taxon>Mycobacteriales</taxon>
        <taxon>Nocardiaceae</taxon>
        <taxon>Rhodococcoides</taxon>
    </lineage>
</organism>
<dbReference type="Proteomes" id="UP000077519">
    <property type="component" value="Unassembled WGS sequence"/>
</dbReference>
<sequence>MTGLSADFDPVPGVGPSEFVFLDVPAHGEAISGIRHALVGWLGITDFDDDRSADIALAVYEAMANVVEHAYRDLDTTGTLDLRAGYSTVERALQVVVVDHGVWQRPASNPVRGNGIPLMTALCDGVSIDHSDAGTSVLMNWFVG</sequence>
<protein>
    <recommendedName>
        <fullName evidence="2">Histidine kinase/HSP90-like ATPase domain-containing protein</fullName>
    </recommendedName>
</protein>
<feature type="domain" description="Histidine kinase/HSP90-like ATPase" evidence="2">
    <location>
        <begin position="25"/>
        <end position="141"/>
    </location>
</feature>
<keyword evidence="1" id="KW-0418">Kinase</keyword>
<dbReference type="Pfam" id="PF13581">
    <property type="entry name" value="HATPase_c_2"/>
    <property type="match status" value="1"/>
</dbReference>
<dbReference type="InterPro" id="IPR036890">
    <property type="entry name" value="HATPase_C_sf"/>
</dbReference>
<name>A0A177YGZ3_9NOCA</name>
<reference evidence="3 4" key="1">
    <citation type="submission" date="2016-03" db="EMBL/GenBank/DDBJ databases">
        <title>Genome sequence of Rhodococcus kyotonensis KB10.</title>
        <authorList>
            <person name="Jeong H."/>
            <person name="Hong C.E."/>
            <person name="Jo S.H."/>
            <person name="Park J.M."/>
        </authorList>
    </citation>
    <scope>NUCLEOTIDE SEQUENCE [LARGE SCALE GENOMIC DNA]</scope>
    <source>
        <strain evidence="3 4">KB10</strain>
    </source>
</reference>
<dbReference type="RefSeq" id="WP_068425649.1">
    <property type="nucleotide sequence ID" value="NZ_LVHI01000012.1"/>
</dbReference>
<comment type="caution">
    <text evidence="3">The sequence shown here is derived from an EMBL/GenBank/DDBJ whole genome shotgun (WGS) entry which is preliminary data.</text>
</comment>
<accession>A0A177YGZ3</accession>